<dbReference type="AlphaFoldDB" id="A0AAV0WPG3"/>
<sequence>MQRRSRLECRCYYGVKETKRCWILCDKNAESMTVVAGIVALSVNERDSAGTQYSSSATCLPVPPCACVANWESRRCRDRKEINTHRRRPWWRLVKCCDLLRSDTRSGGIYFN</sequence>
<keyword evidence="2" id="KW-1185">Reference proteome</keyword>
<comment type="caution">
    <text evidence="1">The sequence shown here is derived from an EMBL/GenBank/DDBJ whole genome shotgun (WGS) entry which is preliminary data.</text>
</comment>
<name>A0AAV0WPG3_9HEMI</name>
<evidence type="ECO:0000313" key="2">
    <source>
        <dbReference type="Proteomes" id="UP001160148"/>
    </source>
</evidence>
<proteinExistence type="predicted"/>
<gene>
    <name evidence="1" type="ORF">MEUPH1_LOCUS13061</name>
</gene>
<accession>A0AAV0WPG3</accession>
<dbReference type="EMBL" id="CARXXK010000002">
    <property type="protein sequence ID" value="CAI6357437.1"/>
    <property type="molecule type" value="Genomic_DNA"/>
</dbReference>
<protein>
    <submittedName>
        <fullName evidence="1">Uncharacterized protein</fullName>
    </submittedName>
</protein>
<organism evidence="1 2">
    <name type="scientific">Macrosiphum euphorbiae</name>
    <name type="common">potato aphid</name>
    <dbReference type="NCBI Taxonomy" id="13131"/>
    <lineage>
        <taxon>Eukaryota</taxon>
        <taxon>Metazoa</taxon>
        <taxon>Ecdysozoa</taxon>
        <taxon>Arthropoda</taxon>
        <taxon>Hexapoda</taxon>
        <taxon>Insecta</taxon>
        <taxon>Pterygota</taxon>
        <taxon>Neoptera</taxon>
        <taxon>Paraneoptera</taxon>
        <taxon>Hemiptera</taxon>
        <taxon>Sternorrhyncha</taxon>
        <taxon>Aphidomorpha</taxon>
        <taxon>Aphidoidea</taxon>
        <taxon>Aphididae</taxon>
        <taxon>Macrosiphini</taxon>
        <taxon>Macrosiphum</taxon>
    </lineage>
</organism>
<evidence type="ECO:0000313" key="1">
    <source>
        <dbReference type="EMBL" id="CAI6357437.1"/>
    </source>
</evidence>
<reference evidence="1 2" key="1">
    <citation type="submission" date="2023-01" db="EMBL/GenBank/DDBJ databases">
        <authorList>
            <person name="Whitehead M."/>
        </authorList>
    </citation>
    <scope>NUCLEOTIDE SEQUENCE [LARGE SCALE GENOMIC DNA]</scope>
</reference>
<dbReference type="Proteomes" id="UP001160148">
    <property type="component" value="Unassembled WGS sequence"/>
</dbReference>